<keyword evidence="1" id="KW-0472">Membrane</keyword>
<gene>
    <name evidence="2" type="ORF">SAMN04488126_102201</name>
</gene>
<feature type="transmembrane region" description="Helical" evidence="1">
    <location>
        <begin position="20"/>
        <end position="40"/>
    </location>
</feature>
<evidence type="ECO:0000313" key="2">
    <source>
        <dbReference type="EMBL" id="SDD97532.1"/>
    </source>
</evidence>
<dbReference type="AlphaFoldDB" id="A0A1G6Z4W7"/>
<evidence type="ECO:0000313" key="3">
    <source>
        <dbReference type="Proteomes" id="UP000198823"/>
    </source>
</evidence>
<evidence type="ECO:0000256" key="1">
    <source>
        <dbReference type="SAM" id="Phobius"/>
    </source>
</evidence>
<accession>A0A1G6Z4W7</accession>
<protein>
    <submittedName>
        <fullName evidence="2">Uncharacterized protein</fullName>
    </submittedName>
</protein>
<keyword evidence="1" id="KW-1133">Transmembrane helix</keyword>
<organism evidence="2 3">
    <name type="scientific">Bhargavaea beijingensis</name>
    <dbReference type="NCBI Taxonomy" id="426756"/>
    <lineage>
        <taxon>Bacteria</taxon>
        <taxon>Bacillati</taxon>
        <taxon>Bacillota</taxon>
        <taxon>Bacilli</taxon>
        <taxon>Bacillales</taxon>
        <taxon>Caryophanaceae</taxon>
        <taxon>Bhargavaea</taxon>
    </lineage>
</organism>
<name>A0A1G6Z4W7_9BACL</name>
<reference evidence="2 3" key="1">
    <citation type="submission" date="2016-10" db="EMBL/GenBank/DDBJ databases">
        <authorList>
            <person name="de Groot N.N."/>
        </authorList>
    </citation>
    <scope>NUCLEOTIDE SEQUENCE [LARGE SCALE GENOMIC DNA]</scope>
    <source>
        <strain evidence="2 3">CGMCC 1.6762</strain>
    </source>
</reference>
<sequence length="43" mass="4750">MMPSDFAIRCTSFVIHGLSFIIPSSGFVIHGLSFVIRPLIRGE</sequence>
<proteinExistence type="predicted"/>
<dbReference type="EMBL" id="FNAR01000002">
    <property type="protein sequence ID" value="SDD97532.1"/>
    <property type="molecule type" value="Genomic_DNA"/>
</dbReference>
<keyword evidence="1" id="KW-0812">Transmembrane</keyword>
<dbReference type="Proteomes" id="UP000198823">
    <property type="component" value="Unassembled WGS sequence"/>
</dbReference>